<keyword evidence="7" id="KW-0732">Signal</keyword>
<organism evidence="10 11">
    <name type="scientific">Aphanomyces stellatus</name>
    <dbReference type="NCBI Taxonomy" id="120398"/>
    <lineage>
        <taxon>Eukaryota</taxon>
        <taxon>Sar</taxon>
        <taxon>Stramenopiles</taxon>
        <taxon>Oomycota</taxon>
        <taxon>Saprolegniomycetes</taxon>
        <taxon>Saprolegniales</taxon>
        <taxon>Verrucalvaceae</taxon>
        <taxon>Aphanomyces</taxon>
    </lineage>
</organism>
<keyword evidence="2 4" id="KW-0547">Nucleotide-binding</keyword>
<dbReference type="InterPro" id="IPR011009">
    <property type="entry name" value="Kinase-like_dom_sf"/>
</dbReference>
<dbReference type="InterPro" id="IPR051681">
    <property type="entry name" value="Ser/Thr_Kinases-Pseudokinases"/>
</dbReference>
<keyword evidence="1" id="KW-0808">Transferase</keyword>
<name>A0A485LT39_9STRA</name>
<dbReference type="PROSITE" id="PS00108">
    <property type="entry name" value="PROTEIN_KINASE_ST"/>
    <property type="match status" value="2"/>
</dbReference>
<dbReference type="PRINTS" id="PR00109">
    <property type="entry name" value="TYRKINASE"/>
</dbReference>
<protein>
    <submittedName>
        <fullName evidence="10">Aste57867_24899 protein</fullName>
    </submittedName>
</protein>
<dbReference type="Proteomes" id="UP000332933">
    <property type="component" value="Unassembled WGS sequence"/>
</dbReference>
<evidence type="ECO:0000256" key="7">
    <source>
        <dbReference type="SAM" id="SignalP"/>
    </source>
</evidence>
<dbReference type="AlphaFoldDB" id="A0A485LT39"/>
<dbReference type="InterPro" id="IPR000719">
    <property type="entry name" value="Prot_kinase_dom"/>
</dbReference>
<evidence type="ECO:0000313" key="10">
    <source>
        <dbReference type="EMBL" id="VFU01533.1"/>
    </source>
</evidence>
<sequence>MVRPTSSLAVIAAILGSISSAYGVAVTPCPKETPCSNGSFGPNPKCGPGDASKSNGAGLVWCGTSRDTPWCANPDACYDYSTKTCVCTGAVPCKYGSTGECSAFDSECARGWSTYCPSGPAPTVAGATTTKPTTTAPTTTAPTTTAPTTTAPTTTAPTPVAAATTTAPTPTTSTASSSTGGTDPSTASTTKAPATTLATSDASTAKATNDDSPGSSVGYIVAGAGGALVLVGLIAFFVARGRHRRRHHKDMESPRPFHSSDPTPVLPLPQEKRHATTASSSSSANVLDLNALEMYRISLADLDLSHPRAVGRGGFGQVVLAEFGGDVVAVKSILPSMKQDKRAVANFIAEVKLLAKCGDCDYIVRFLGAHWTRPVDMMLVMEWMDRGDLDKYLANTTPLSFPFAQKLSVAHDVIEALVYIHSMNVIHRDLKASNVLLNAAMRAKLTDFGISREFDYDDTMTAGAGTLHWMAPEVANGDRHYDASADMYSFGVLLVALEAHTAKPRVRPGQVFMALSPEAPSWYRDLVQRCLSPTPAARPSSMQVSFAIQKALRDQASAGHSSSSKHQRSTHGSLGDHTMQSDQSFQSTSHQPRHTTTQSSDSQRDDDDDKFEAMPPTPNEDPFDLTPLAPYRIEPMSSIVVSRDAVGKGGFGAVFYGTWHGADVAVKRLLPEKEKDLHAVADFIAEIKLLASVQSEYIVAFKGAAWTRPVDIMLVMEWMEEGDLDHFLQTHRPADVEWRHRLQIAHDVAHALGYLHGARNIIHRDLKTRNVLLSPSLRAKLTDFGISRQAAAADKSMTARIGTKNWMAPEVQRGGRYDKSADMYAFGVLLFLLDTHDAAPHAMTGKSAPEFESFRPEKSTGRATAFSAHAPHWYIDLSRQCVVVDPKRRPSARQAALLLEQKLEEANGTMFLM</sequence>
<keyword evidence="1" id="KW-0418">Kinase</keyword>
<feature type="transmembrane region" description="Helical" evidence="6">
    <location>
        <begin position="217"/>
        <end position="239"/>
    </location>
</feature>
<keyword evidence="1" id="KW-0723">Serine/threonine-protein kinase</keyword>
<feature type="domain" description="Protein kinase" evidence="8">
    <location>
        <begin position="304"/>
        <end position="552"/>
    </location>
</feature>
<evidence type="ECO:0000256" key="3">
    <source>
        <dbReference type="ARBA" id="ARBA00022840"/>
    </source>
</evidence>
<feature type="domain" description="Protein kinase" evidence="8">
    <location>
        <begin position="640"/>
        <end position="912"/>
    </location>
</feature>
<feature type="region of interest" description="Disordered" evidence="5">
    <location>
        <begin position="243"/>
        <end position="280"/>
    </location>
</feature>
<keyword evidence="11" id="KW-1185">Reference proteome</keyword>
<reference evidence="10 11" key="1">
    <citation type="submission" date="2019-03" db="EMBL/GenBank/DDBJ databases">
        <authorList>
            <person name="Gaulin E."/>
            <person name="Dumas B."/>
        </authorList>
    </citation>
    <scope>NUCLEOTIDE SEQUENCE [LARGE SCALE GENOMIC DNA]</scope>
    <source>
        <strain evidence="10">CBS 568.67</strain>
    </source>
</reference>
<dbReference type="SUPFAM" id="SSF56112">
    <property type="entry name" value="Protein kinase-like (PK-like)"/>
    <property type="match status" value="2"/>
</dbReference>
<feature type="signal peptide" evidence="7">
    <location>
        <begin position="1"/>
        <end position="23"/>
    </location>
</feature>
<evidence type="ECO:0000256" key="5">
    <source>
        <dbReference type="SAM" id="MobiDB-lite"/>
    </source>
</evidence>
<dbReference type="Pfam" id="PF07714">
    <property type="entry name" value="PK_Tyr_Ser-Thr"/>
    <property type="match status" value="1"/>
</dbReference>
<dbReference type="Pfam" id="PF00069">
    <property type="entry name" value="Pkinase"/>
    <property type="match status" value="1"/>
</dbReference>
<evidence type="ECO:0000256" key="4">
    <source>
        <dbReference type="PROSITE-ProRule" id="PRU10141"/>
    </source>
</evidence>
<feature type="binding site" evidence="4">
    <location>
        <position position="667"/>
    </location>
    <ligand>
        <name>ATP</name>
        <dbReference type="ChEBI" id="CHEBI:30616"/>
    </ligand>
</feature>
<evidence type="ECO:0000313" key="9">
    <source>
        <dbReference type="EMBL" id="KAF0683046.1"/>
    </source>
</evidence>
<accession>A0A485LT39</accession>
<keyword evidence="6" id="KW-0472">Membrane</keyword>
<dbReference type="PROSITE" id="PS00107">
    <property type="entry name" value="PROTEIN_KINASE_ATP"/>
    <property type="match status" value="2"/>
</dbReference>
<feature type="region of interest" description="Disordered" evidence="5">
    <location>
        <begin position="552"/>
        <end position="628"/>
    </location>
</feature>
<dbReference type="PANTHER" id="PTHR44329:SF214">
    <property type="entry name" value="PROTEIN KINASE DOMAIN-CONTAINING PROTEIN"/>
    <property type="match status" value="1"/>
</dbReference>
<feature type="chain" id="PRO_5036116638" evidence="7">
    <location>
        <begin position="24"/>
        <end position="913"/>
    </location>
</feature>
<evidence type="ECO:0000313" key="11">
    <source>
        <dbReference type="Proteomes" id="UP000332933"/>
    </source>
</evidence>
<keyword evidence="3 4" id="KW-0067">ATP-binding</keyword>
<dbReference type="OrthoDB" id="42407at2759"/>
<dbReference type="InterPro" id="IPR017441">
    <property type="entry name" value="Protein_kinase_ATP_BS"/>
</dbReference>
<dbReference type="Gene3D" id="1.10.510.10">
    <property type="entry name" value="Transferase(Phosphotransferase) domain 1"/>
    <property type="match status" value="2"/>
</dbReference>
<evidence type="ECO:0000256" key="1">
    <source>
        <dbReference type="ARBA" id="ARBA00022527"/>
    </source>
</evidence>
<dbReference type="InterPro" id="IPR008271">
    <property type="entry name" value="Ser/Thr_kinase_AS"/>
</dbReference>
<dbReference type="InterPro" id="IPR001245">
    <property type="entry name" value="Ser-Thr/Tyr_kinase_cat_dom"/>
</dbReference>
<dbReference type="SMART" id="SM00220">
    <property type="entry name" value="S_TKc"/>
    <property type="match status" value="2"/>
</dbReference>
<gene>
    <name evidence="10" type="primary">Aste57867_24899</name>
    <name evidence="9" type="ORF">As57867_024821</name>
    <name evidence="10" type="ORF">ASTE57867_24899</name>
</gene>
<dbReference type="EMBL" id="CAADRA010007482">
    <property type="protein sequence ID" value="VFU01533.1"/>
    <property type="molecule type" value="Genomic_DNA"/>
</dbReference>
<reference evidence="9" key="2">
    <citation type="submission" date="2019-06" db="EMBL/GenBank/DDBJ databases">
        <title>Genomics analysis of Aphanomyces spp. identifies a new class of oomycete effector associated with host adaptation.</title>
        <authorList>
            <person name="Gaulin E."/>
        </authorList>
    </citation>
    <scope>NUCLEOTIDE SEQUENCE</scope>
    <source>
        <strain evidence="9">CBS 578.67</strain>
    </source>
</reference>
<dbReference type="Gene3D" id="3.30.200.20">
    <property type="entry name" value="Phosphorylase Kinase, domain 1"/>
    <property type="match status" value="1"/>
</dbReference>
<evidence type="ECO:0000256" key="2">
    <source>
        <dbReference type="ARBA" id="ARBA00022741"/>
    </source>
</evidence>
<feature type="compositionally biased region" description="Polar residues" evidence="5">
    <location>
        <begin position="578"/>
        <end position="590"/>
    </location>
</feature>
<dbReference type="PANTHER" id="PTHR44329">
    <property type="entry name" value="SERINE/THREONINE-PROTEIN KINASE TNNI3K-RELATED"/>
    <property type="match status" value="1"/>
</dbReference>
<dbReference type="EMBL" id="VJMH01007456">
    <property type="protein sequence ID" value="KAF0683046.1"/>
    <property type="molecule type" value="Genomic_DNA"/>
</dbReference>
<dbReference type="GO" id="GO:0005524">
    <property type="term" value="F:ATP binding"/>
    <property type="evidence" value="ECO:0007669"/>
    <property type="project" value="UniProtKB-UniRule"/>
</dbReference>
<evidence type="ECO:0000256" key="6">
    <source>
        <dbReference type="SAM" id="Phobius"/>
    </source>
</evidence>
<proteinExistence type="predicted"/>
<keyword evidence="6" id="KW-0812">Transmembrane</keyword>
<keyword evidence="6" id="KW-1133">Transmembrane helix</keyword>
<dbReference type="GO" id="GO:0004674">
    <property type="term" value="F:protein serine/threonine kinase activity"/>
    <property type="evidence" value="ECO:0007669"/>
    <property type="project" value="UniProtKB-KW"/>
</dbReference>
<dbReference type="PROSITE" id="PS50011">
    <property type="entry name" value="PROTEIN_KINASE_DOM"/>
    <property type="match status" value="2"/>
</dbReference>
<evidence type="ECO:0000259" key="8">
    <source>
        <dbReference type="PROSITE" id="PS50011"/>
    </source>
</evidence>
<feature type="region of interest" description="Disordered" evidence="5">
    <location>
        <begin position="121"/>
        <end position="213"/>
    </location>
</feature>
<feature type="binding site" evidence="4">
    <location>
        <position position="331"/>
    </location>
    <ligand>
        <name>ATP</name>
        <dbReference type="ChEBI" id="CHEBI:30616"/>
    </ligand>
</feature>